<proteinExistence type="predicted"/>
<dbReference type="EMBL" id="JANAVB010003400">
    <property type="protein sequence ID" value="KAJ6849586.1"/>
    <property type="molecule type" value="Genomic_DNA"/>
</dbReference>
<evidence type="ECO:0000313" key="4">
    <source>
        <dbReference type="Proteomes" id="UP001140949"/>
    </source>
</evidence>
<dbReference type="AlphaFoldDB" id="A0AAX6I8J7"/>
<dbReference type="Proteomes" id="UP001140949">
    <property type="component" value="Unassembled WGS sequence"/>
</dbReference>
<gene>
    <name evidence="2" type="ORF">M6B38_209615</name>
    <name evidence="3" type="ORF">M6B38_267730</name>
</gene>
<evidence type="ECO:0000256" key="1">
    <source>
        <dbReference type="SAM" id="MobiDB-lite"/>
    </source>
</evidence>
<name>A0AAX6I8J7_IRIPA</name>
<feature type="region of interest" description="Disordered" evidence="1">
    <location>
        <begin position="147"/>
        <end position="172"/>
    </location>
</feature>
<dbReference type="EMBL" id="JANAVB010040179">
    <property type="protein sequence ID" value="KAJ6798957.1"/>
    <property type="molecule type" value="Genomic_DNA"/>
</dbReference>
<reference evidence="3" key="2">
    <citation type="submission" date="2023-04" db="EMBL/GenBank/DDBJ databases">
        <authorList>
            <person name="Bruccoleri R.E."/>
            <person name="Oakeley E.J."/>
            <person name="Faust A.-M."/>
            <person name="Dessus-Babus S."/>
            <person name="Altorfer M."/>
            <person name="Burckhardt D."/>
            <person name="Oertli M."/>
            <person name="Naumann U."/>
            <person name="Petersen F."/>
            <person name="Wong J."/>
        </authorList>
    </citation>
    <scope>NUCLEOTIDE SEQUENCE</scope>
    <source>
        <strain evidence="3">GSM-AAB239-AS_SAM_17_03QT</strain>
        <tissue evidence="3">Leaf</tissue>
    </source>
</reference>
<comment type="caution">
    <text evidence="3">The sequence shown here is derived from an EMBL/GenBank/DDBJ whole genome shotgun (WGS) entry which is preliminary data.</text>
</comment>
<keyword evidence="4" id="KW-1185">Reference proteome</keyword>
<organism evidence="3 4">
    <name type="scientific">Iris pallida</name>
    <name type="common">Sweet iris</name>
    <dbReference type="NCBI Taxonomy" id="29817"/>
    <lineage>
        <taxon>Eukaryota</taxon>
        <taxon>Viridiplantae</taxon>
        <taxon>Streptophyta</taxon>
        <taxon>Embryophyta</taxon>
        <taxon>Tracheophyta</taxon>
        <taxon>Spermatophyta</taxon>
        <taxon>Magnoliopsida</taxon>
        <taxon>Liliopsida</taxon>
        <taxon>Asparagales</taxon>
        <taxon>Iridaceae</taxon>
        <taxon>Iridoideae</taxon>
        <taxon>Irideae</taxon>
        <taxon>Iris</taxon>
    </lineage>
</organism>
<evidence type="ECO:0000313" key="3">
    <source>
        <dbReference type="EMBL" id="KAJ6849586.1"/>
    </source>
</evidence>
<accession>A0AAX6I8J7</accession>
<evidence type="ECO:0000313" key="2">
    <source>
        <dbReference type="EMBL" id="KAJ6798957.1"/>
    </source>
</evidence>
<sequence length="172" mass="19243">MGIVRQGRSTVAPVARSLIRRSMLSALNRRCEVDGRVQHLHHVQRTAGSQATWMALGHEGGLKSVETVQFGAKEEMAESCTPYACEHMLIESGGHAGCSSSTLAWRRGRSFLANEFVDWSTAHVRRLEDLGSASTRRGGSASRWRFMRRRDYDDNEEPDGRREEGARKKKGV</sequence>
<reference evidence="3" key="1">
    <citation type="journal article" date="2023" name="GigaByte">
        <title>Genome assembly of the bearded iris, Iris pallida Lam.</title>
        <authorList>
            <person name="Bruccoleri R.E."/>
            <person name="Oakeley E.J."/>
            <person name="Faust A.M.E."/>
            <person name="Altorfer M."/>
            <person name="Dessus-Babus S."/>
            <person name="Burckhardt D."/>
            <person name="Oertli M."/>
            <person name="Naumann U."/>
            <person name="Petersen F."/>
            <person name="Wong J."/>
        </authorList>
    </citation>
    <scope>NUCLEOTIDE SEQUENCE</scope>
    <source>
        <strain evidence="3">GSM-AAB239-AS_SAM_17_03QT</strain>
    </source>
</reference>
<protein>
    <submittedName>
        <fullName evidence="3">Uncharacterized protein</fullName>
    </submittedName>
</protein>